<evidence type="ECO:0000256" key="1">
    <source>
        <dbReference type="ARBA" id="ARBA00023125"/>
    </source>
</evidence>
<evidence type="ECO:0000313" key="5">
    <source>
        <dbReference type="Proteomes" id="UP000824048"/>
    </source>
</evidence>
<accession>A0A9D2J9X1</accession>
<dbReference type="AlphaFoldDB" id="A0A9D2J9X1"/>
<name>A0A9D2J9X1_9FIRM</name>
<dbReference type="PANTHER" id="PTHR46558:SF11">
    <property type="entry name" value="HTH-TYPE TRANSCRIPTIONAL REGULATOR XRE"/>
    <property type="match status" value="1"/>
</dbReference>
<reference evidence="4" key="2">
    <citation type="submission" date="2021-04" db="EMBL/GenBank/DDBJ databases">
        <authorList>
            <person name="Gilroy R."/>
        </authorList>
    </citation>
    <scope>NUCLEOTIDE SEQUENCE</scope>
    <source>
        <strain evidence="4">ChiSxjej1B13-11774</strain>
    </source>
</reference>
<gene>
    <name evidence="4" type="ORF">H9811_05600</name>
</gene>
<dbReference type="Proteomes" id="UP000824048">
    <property type="component" value="Unassembled WGS sequence"/>
</dbReference>
<keyword evidence="1" id="KW-0238">DNA-binding</keyword>
<evidence type="ECO:0000256" key="2">
    <source>
        <dbReference type="SAM" id="Phobius"/>
    </source>
</evidence>
<dbReference type="InterPro" id="IPR001387">
    <property type="entry name" value="Cro/C1-type_HTH"/>
</dbReference>
<dbReference type="GO" id="GO:0003677">
    <property type="term" value="F:DNA binding"/>
    <property type="evidence" value="ECO:0007669"/>
    <property type="project" value="UniProtKB-KW"/>
</dbReference>
<dbReference type="InterPro" id="IPR010982">
    <property type="entry name" value="Lambda_DNA-bd_dom_sf"/>
</dbReference>
<organism evidence="4 5">
    <name type="scientific">Candidatus Gemmiger excrementigallinarum</name>
    <dbReference type="NCBI Taxonomy" id="2838609"/>
    <lineage>
        <taxon>Bacteria</taxon>
        <taxon>Bacillati</taxon>
        <taxon>Bacillota</taxon>
        <taxon>Clostridia</taxon>
        <taxon>Eubacteriales</taxon>
        <taxon>Gemmiger</taxon>
    </lineage>
</organism>
<keyword evidence="2" id="KW-0472">Membrane</keyword>
<dbReference type="SMART" id="SM00530">
    <property type="entry name" value="HTH_XRE"/>
    <property type="match status" value="1"/>
</dbReference>
<dbReference type="Gene3D" id="1.10.260.40">
    <property type="entry name" value="lambda repressor-like DNA-binding domains"/>
    <property type="match status" value="1"/>
</dbReference>
<dbReference type="PANTHER" id="PTHR46558">
    <property type="entry name" value="TRACRIPTIONAL REGULATORY PROTEIN-RELATED-RELATED"/>
    <property type="match status" value="1"/>
</dbReference>
<feature type="domain" description="HTH cro/C1-type" evidence="3">
    <location>
        <begin position="7"/>
        <end position="61"/>
    </location>
</feature>
<sequence length="205" mass="22150">MTLGENIQAARKNKGLSQEALAEQVGVSRQALGKWEKDTALPSLDNLRALAAVLDVSVDALLGTTQPDGTPEPTLTLDNLRALLDARDIEKQRRTRLWGGAALGVAVVLVCVLAGVAYQYDRQVQALRQSYAMMQDNFSATQSELSAQIEELQAAVRQGEATVLDWNWQPTGRVVHDLDGSWVPVCVAVTPRTATDGMTGQLVLV</sequence>
<evidence type="ECO:0000313" key="4">
    <source>
        <dbReference type="EMBL" id="HIZ42021.1"/>
    </source>
</evidence>
<proteinExistence type="predicted"/>
<dbReference type="SUPFAM" id="SSF47413">
    <property type="entry name" value="lambda repressor-like DNA-binding domains"/>
    <property type="match status" value="1"/>
</dbReference>
<reference evidence="4" key="1">
    <citation type="journal article" date="2021" name="PeerJ">
        <title>Extensive microbial diversity within the chicken gut microbiome revealed by metagenomics and culture.</title>
        <authorList>
            <person name="Gilroy R."/>
            <person name="Ravi A."/>
            <person name="Getino M."/>
            <person name="Pursley I."/>
            <person name="Horton D.L."/>
            <person name="Alikhan N.F."/>
            <person name="Baker D."/>
            <person name="Gharbi K."/>
            <person name="Hall N."/>
            <person name="Watson M."/>
            <person name="Adriaenssens E.M."/>
            <person name="Foster-Nyarko E."/>
            <person name="Jarju S."/>
            <person name="Secka A."/>
            <person name="Antonio M."/>
            <person name="Oren A."/>
            <person name="Chaudhuri R.R."/>
            <person name="La Ragione R."/>
            <person name="Hildebrand F."/>
            <person name="Pallen M.J."/>
        </authorList>
    </citation>
    <scope>NUCLEOTIDE SEQUENCE</scope>
    <source>
        <strain evidence="4">ChiSxjej1B13-11774</strain>
    </source>
</reference>
<keyword evidence="2" id="KW-1133">Transmembrane helix</keyword>
<dbReference type="EMBL" id="DXBP01000035">
    <property type="protein sequence ID" value="HIZ42021.1"/>
    <property type="molecule type" value="Genomic_DNA"/>
</dbReference>
<dbReference type="Pfam" id="PF01381">
    <property type="entry name" value="HTH_3"/>
    <property type="match status" value="1"/>
</dbReference>
<dbReference type="CDD" id="cd00093">
    <property type="entry name" value="HTH_XRE"/>
    <property type="match status" value="1"/>
</dbReference>
<protein>
    <submittedName>
        <fullName evidence="4">Helix-turn-helix domain-containing protein</fullName>
    </submittedName>
</protein>
<evidence type="ECO:0000259" key="3">
    <source>
        <dbReference type="PROSITE" id="PS50943"/>
    </source>
</evidence>
<comment type="caution">
    <text evidence="4">The sequence shown here is derived from an EMBL/GenBank/DDBJ whole genome shotgun (WGS) entry which is preliminary data.</text>
</comment>
<feature type="transmembrane region" description="Helical" evidence="2">
    <location>
        <begin position="97"/>
        <end position="120"/>
    </location>
</feature>
<dbReference type="PROSITE" id="PS50943">
    <property type="entry name" value="HTH_CROC1"/>
    <property type="match status" value="1"/>
</dbReference>
<keyword evidence="2" id="KW-0812">Transmembrane</keyword>